<dbReference type="Proteomes" id="UP000193334">
    <property type="component" value="Chromosome"/>
</dbReference>
<gene>
    <name evidence="1" type="ORF">STSP1_00042</name>
</gene>
<sequence>MTREELLQQARKIESVSEETSAEMKNNSELLLSLINKNLSERNDIEKYIGTGSIQMMKINHKNHIEFMSSVMSEYDPNVFSETVLWAVRTYMARGFKKEYWQIQLNEWLRLFKENLSEKAFREISPFYTFILNNLDNIVETNEDDS</sequence>
<evidence type="ECO:0000313" key="1">
    <source>
        <dbReference type="EMBL" id="ARN55682.1"/>
    </source>
</evidence>
<evidence type="ECO:0000313" key="2">
    <source>
        <dbReference type="Proteomes" id="UP000193334"/>
    </source>
</evidence>
<reference evidence="2" key="1">
    <citation type="submission" date="2017-04" db="EMBL/GenBank/DDBJ databases">
        <title>Comparative genomics and description of representatives of a novel lineage of planctomycetes thriving in anoxic sediments.</title>
        <authorList>
            <person name="Spring S."/>
            <person name="Bunk B."/>
            <person name="Sproer C."/>
        </authorList>
    </citation>
    <scope>NUCLEOTIDE SEQUENCE [LARGE SCALE GENOMIC DNA]</scope>
    <source>
        <strain evidence="2">ST-PulAB-D4</strain>
    </source>
</reference>
<organism evidence="1 2">
    <name type="scientific">Sedimentisphaera salicampi</name>
    <dbReference type="NCBI Taxonomy" id="1941349"/>
    <lineage>
        <taxon>Bacteria</taxon>
        <taxon>Pseudomonadati</taxon>
        <taxon>Planctomycetota</taxon>
        <taxon>Phycisphaerae</taxon>
        <taxon>Sedimentisphaerales</taxon>
        <taxon>Sedimentisphaeraceae</taxon>
        <taxon>Sedimentisphaera</taxon>
    </lineage>
</organism>
<dbReference type="STRING" id="1941349.STSP1_00042"/>
<accession>A0A1W6LIV3</accession>
<name>A0A1W6LIV3_9BACT</name>
<keyword evidence="2" id="KW-1185">Reference proteome</keyword>
<dbReference type="KEGG" id="pbp:STSP1_00042"/>
<dbReference type="RefSeq" id="WP_085754414.1">
    <property type="nucleotide sequence ID" value="NZ_CP021023.1"/>
</dbReference>
<dbReference type="EMBL" id="CP021023">
    <property type="protein sequence ID" value="ARN55682.1"/>
    <property type="molecule type" value="Genomic_DNA"/>
</dbReference>
<protein>
    <submittedName>
        <fullName evidence="1">Uncharacterized protein</fullName>
    </submittedName>
</protein>
<dbReference type="AlphaFoldDB" id="A0A1W6LIV3"/>
<proteinExistence type="predicted"/>